<protein>
    <recommendedName>
        <fullName evidence="6">Terpene synthase</fullName>
        <ecNumber evidence="6">4.2.3.-</ecNumber>
    </recommendedName>
</protein>
<evidence type="ECO:0000256" key="6">
    <source>
        <dbReference type="RuleBase" id="RU366034"/>
    </source>
</evidence>
<accession>A0ABR1IR81</accession>
<dbReference type="InterPro" id="IPR034686">
    <property type="entry name" value="Terpene_cyclase-like_2"/>
</dbReference>
<dbReference type="InterPro" id="IPR008949">
    <property type="entry name" value="Isoprenoid_synthase_dom_sf"/>
</dbReference>
<comment type="similarity">
    <text evidence="2 6">Belongs to the terpene synthase family.</text>
</comment>
<dbReference type="SUPFAM" id="SSF48576">
    <property type="entry name" value="Terpenoid synthases"/>
    <property type="match status" value="1"/>
</dbReference>
<evidence type="ECO:0000256" key="4">
    <source>
        <dbReference type="ARBA" id="ARBA00022842"/>
    </source>
</evidence>
<comment type="cofactor">
    <cofactor evidence="1 6">
        <name>Mg(2+)</name>
        <dbReference type="ChEBI" id="CHEBI:18420"/>
    </cofactor>
</comment>
<evidence type="ECO:0000256" key="5">
    <source>
        <dbReference type="ARBA" id="ARBA00023239"/>
    </source>
</evidence>
<proteinExistence type="inferred from homology"/>
<keyword evidence="4 6" id="KW-0460">Magnesium</keyword>
<dbReference type="PANTHER" id="PTHR35201">
    <property type="entry name" value="TERPENE SYNTHASE"/>
    <property type="match status" value="1"/>
</dbReference>
<dbReference type="Pfam" id="PF19086">
    <property type="entry name" value="Terpene_syn_C_2"/>
    <property type="match status" value="1"/>
</dbReference>
<keyword evidence="8" id="KW-1185">Reference proteome</keyword>
<name>A0ABR1IR81_9AGAR</name>
<dbReference type="Gene3D" id="1.10.600.10">
    <property type="entry name" value="Farnesyl Diphosphate Synthase"/>
    <property type="match status" value="1"/>
</dbReference>
<dbReference type="Proteomes" id="UP001498398">
    <property type="component" value="Unassembled WGS sequence"/>
</dbReference>
<sequence length="342" mass="39545">MTITTQSDTFYLPDFTKHWPVERYINPHHKEVGEACYQWWESLGFMSKKHIAAMRGADAALCVSIACPKFSREHLQVAIDETILFFMLDAACEPATAAQALYIKEISMDAFRNPHKPRPKDEPIWGEISRKWWLRALPDVPTELVERMVRNFEDWFNGTCSEVINRENNTIPNTLADYFPVRRQSIGCRAAFDLSLLPVKIPENILEHPQMIEFATNAIDLGIFINDAVSYNLEQSNGDTYSLVNILMTQQSMTLQEAMDWIGRAFEETSNKFLDGMRSHPPCEDEVILKDIIIYQEALRDWITTALYWSFECGKYFPKDEAAIIMKERKVVLLPKVTDKNF</sequence>
<evidence type="ECO:0000313" key="8">
    <source>
        <dbReference type="Proteomes" id="UP001498398"/>
    </source>
</evidence>
<reference evidence="7 8" key="1">
    <citation type="submission" date="2024-01" db="EMBL/GenBank/DDBJ databases">
        <title>A draft genome for the cacao thread blight pathogen Marasmiellus scandens.</title>
        <authorList>
            <person name="Baruah I.K."/>
            <person name="Leung J."/>
            <person name="Bukari Y."/>
            <person name="Amoako-Attah I."/>
            <person name="Meinhardt L.W."/>
            <person name="Bailey B.A."/>
            <person name="Cohen S.P."/>
        </authorList>
    </citation>
    <scope>NUCLEOTIDE SEQUENCE [LARGE SCALE GENOMIC DNA]</scope>
    <source>
        <strain evidence="7 8">GH-19</strain>
    </source>
</reference>
<evidence type="ECO:0000256" key="2">
    <source>
        <dbReference type="ARBA" id="ARBA00006333"/>
    </source>
</evidence>
<evidence type="ECO:0000256" key="1">
    <source>
        <dbReference type="ARBA" id="ARBA00001946"/>
    </source>
</evidence>
<gene>
    <name evidence="7" type="ORF">VKT23_017823</name>
</gene>
<evidence type="ECO:0000256" key="3">
    <source>
        <dbReference type="ARBA" id="ARBA00022723"/>
    </source>
</evidence>
<evidence type="ECO:0000313" key="7">
    <source>
        <dbReference type="EMBL" id="KAK7438896.1"/>
    </source>
</evidence>
<dbReference type="EMBL" id="JBANRG010000076">
    <property type="protein sequence ID" value="KAK7438896.1"/>
    <property type="molecule type" value="Genomic_DNA"/>
</dbReference>
<dbReference type="EC" id="4.2.3.-" evidence="6"/>
<comment type="caution">
    <text evidence="7">The sequence shown here is derived from an EMBL/GenBank/DDBJ whole genome shotgun (WGS) entry which is preliminary data.</text>
</comment>
<dbReference type="PANTHER" id="PTHR35201:SF4">
    <property type="entry name" value="BETA-PINACENE SYNTHASE-RELATED"/>
    <property type="match status" value="1"/>
</dbReference>
<keyword evidence="5 6" id="KW-0456">Lyase</keyword>
<organism evidence="7 8">
    <name type="scientific">Marasmiellus scandens</name>
    <dbReference type="NCBI Taxonomy" id="2682957"/>
    <lineage>
        <taxon>Eukaryota</taxon>
        <taxon>Fungi</taxon>
        <taxon>Dikarya</taxon>
        <taxon>Basidiomycota</taxon>
        <taxon>Agaricomycotina</taxon>
        <taxon>Agaricomycetes</taxon>
        <taxon>Agaricomycetidae</taxon>
        <taxon>Agaricales</taxon>
        <taxon>Marasmiineae</taxon>
        <taxon>Omphalotaceae</taxon>
        <taxon>Marasmiellus</taxon>
    </lineage>
</organism>
<keyword evidence="3 6" id="KW-0479">Metal-binding</keyword>